<proteinExistence type="predicted"/>
<feature type="transmembrane region" description="Helical" evidence="7">
    <location>
        <begin position="45"/>
        <end position="67"/>
    </location>
</feature>
<keyword evidence="5 7" id="KW-1133">Transmembrane helix</keyword>
<evidence type="ECO:0000256" key="5">
    <source>
        <dbReference type="ARBA" id="ARBA00022989"/>
    </source>
</evidence>
<keyword evidence="4 7" id="KW-0812">Transmembrane</keyword>
<name>A0A645IL11_9ZZZZ</name>
<reference evidence="9" key="1">
    <citation type="submission" date="2019-08" db="EMBL/GenBank/DDBJ databases">
        <authorList>
            <person name="Kucharzyk K."/>
            <person name="Murdoch R.W."/>
            <person name="Higgins S."/>
            <person name="Loffler F."/>
        </authorList>
    </citation>
    <scope>NUCLEOTIDE SEQUENCE</scope>
</reference>
<feature type="domain" description="Tripartite ATP-independent periplasmic transporters DctQ component" evidence="8">
    <location>
        <begin position="3"/>
        <end position="113"/>
    </location>
</feature>
<evidence type="ECO:0000256" key="2">
    <source>
        <dbReference type="ARBA" id="ARBA00022448"/>
    </source>
</evidence>
<feature type="transmembrane region" description="Helical" evidence="7">
    <location>
        <begin position="87"/>
        <end position="107"/>
    </location>
</feature>
<evidence type="ECO:0000256" key="3">
    <source>
        <dbReference type="ARBA" id="ARBA00022475"/>
    </source>
</evidence>
<evidence type="ECO:0000259" key="8">
    <source>
        <dbReference type="Pfam" id="PF04290"/>
    </source>
</evidence>
<keyword evidence="6 7" id="KW-0472">Membrane</keyword>
<comment type="caution">
    <text evidence="9">The sequence shown here is derived from an EMBL/GenBank/DDBJ whole genome shotgun (WGS) entry which is preliminary data.</text>
</comment>
<evidence type="ECO:0000313" key="9">
    <source>
        <dbReference type="EMBL" id="MPN48013.1"/>
    </source>
</evidence>
<dbReference type="InterPro" id="IPR055348">
    <property type="entry name" value="DctQ"/>
</dbReference>
<dbReference type="GO" id="GO:0005886">
    <property type="term" value="C:plasma membrane"/>
    <property type="evidence" value="ECO:0007669"/>
    <property type="project" value="UniProtKB-SubCell"/>
</dbReference>
<evidence type="ECO:0000256" key="1">
    <source>
        <dbReference type="ARBA" id="ARBA00004651"/>
    </source>
</evidence>
<gene>
    <name evidence="9" type="ORF">SDC9_195617</name>
</gene>
<keyword evidence="2" id="KW-0813">Transport</keyword>
<evidence type="ECO:0000256" key="7">
    <source>
        <dbReference type="SAM" id="Phobius"/>
    </source>
</evidence>
<evidence type="ECO:0000256" key="4">
    <source>
        <dbReference type="ARBA" id="ARBA00022692"/>
    </source>
</evidence>
<comment type="subcellular location">
    <subcellularLocation>
        <location evidence="1">Cell membrane</location>
        <topology evidence="1">Multi-pass membrane protein</topology>
    </subcellularLocation>
</comment>
<protein>
    <recommendedName>
        <fullName evidence="8">Tripartite ATP-independent periplasmic transporters DctQ component domain-containing protein</fullName>
    </recommendedName>
</protein>
<dbReference type="Pfam" id="PF04290">
    <property type="entry name" value="DctQ"/>
    <property type="match status" value="1"/>
</dbReference>
<sequence length="128" mass="14965">MGTEEILVFPTIWLYFLGAVNASRDESHITAKVLKDFIKKKSSLYLERTIMSILSLAVVLWLTYWAWDYFLYSFKAWKLSASLYIPMFFAESAFLVGLVLMSVYTFVELLKNIKLFRFNREEEAVSSC</sequence>
<dbReference type="AlphaFoldDB" id="A0A645IL11"/>
<accession>A0A645IL11</accession>
<organism evidence="9">
    <name type="scientific">bioreactor metagenome</name>
    <dbReference type="NCBI Taxonomy" id="1076179"/>
    <lineage>
        <taxon>unclassified sequences</taxon>
        <taxon>metagenomes</taxon>
        <taxon>ecological metagenomes</taxon>
    </lineage>
</organism>
<keyword evidence="3" id="KW-1003">Cell membrane</keyword>
<dbReference type="EMBL" id="VSSQ01109952">
    <property type="protein sequence ID" value="MPN48013.1"/>
    <property type="molecule type" value="Genomic_DNA"/>
</dbReference>
<feature type="transmembrane region" description="Helical" evidence="7">
    <location>
        <begin position="6"/>
        <end position="24"/>
    </location>
</feature>
<evidence type="ECO:0000256" key="6">
    <source>
        <dbReference type="ARBA" id="ARBA00023136"/>
    </source>
</evidence>